<evidence type="ECO:0000313" key="2">
    <source>
        <dbReference type="EMBL" id="GGU46012.1"/>
    </source>
</evidence>
<sequence length="146" mass="15573">MSMFIGGDLGVTAPAGTAPASATPHDPPAEFGTDWRDPVTAARAADVPGRGDPAHRPLPGDRLRTVLTLGDRADSPVPRAGQRPRWTRLDDTYAGGCATWTTGVPRDQRHAVGTSSERYRLYGSGGCRGRSPGTEQGTLTEDRRHR</sequence>
<dbReference type="EMBL" id="BMTP01000009">
    <property type="protein sequence ID" value="GGU46012.1"/>
    <property type="molecule type" value="Genomic_DNA"/>
</dbReference>
<reference evidence="2" key="1">
    <citation type="journal article" date="2014" name="Int. J. Syst. Evol. Microbiol.">
        <title>Complete genome sequence of Corynebacterium casei LMG S-19264T (=DSM 44701T), isolated from a smear-ripened cheese.</title>
        <authorList>
            <consortium name="US DOE Joint Genome Institute (JGI-PGF)"/>
            <person name="Walter F."/>
            <person name="Albersmeier A."/>
            <person name="Kalinowski J."/>
            <person name="Ruckert C."/>
        </authorList>
    </citation>
    <scope>NUCLEOTIDE SEQUENCE</scope>
    <source>
        <strain evidence="2">JCM 4391</strain>
    </source>
</reference>
<evidence type="ECO:0000256" key="1">
    <source>
        <dbReference type="SAM" id="MobiDB-lite"/>
    </source>
</evidence>
<dbReference type="Proteomes" id="UP000636661">
    <property type="component" value="Unassembled WGS sequence"/>
</dbReference>
<feature type="compositionally biased region" description="Low complexity" evidence="1">
    <location>
        <begin position="12"/>
        <end position="24"/>
    </location>
</feature>
<dbReference type="AlphaFoldDB" id="A0A918HZ49"/>
<feature type="region of interest" description="Disordered" evidence="1">
    <location>
        <begin position="43"/>
        <end position="62"/>
    </location>
</feature>
<accession>A0A918HZ49</accession>
<feature type="region of interest" description="Disordered" evidence="1">
    <location>
        <begin position="1"/>
        <end position="35"/>
    </location>
</feature>
<comment type="caution">
    <text evidence="2">The sequence shown here is derived from an EMBL/GenBank/DDBJ whole genome shotgun (WGS) entry which is preliminary data.</text>
</comment>
<organism evidence="2 3">
    <name type="scientific">Streptomyces lavendofoliae</name>
    <dbReference type="NCBI Taxonomy" id="67314"/>
    <lineage>
        <taxon>Bacteria</taxon>
        <taxon>Bacillati</taxon>
        <taxon>Actinomycetota</taxon>
        <taxon>Actinomycetes</taxon>
        <taxon>Kitasatosporales</taxon>
        <taxon>Streptomycetaceae</taxon>
        <taxon>Streptomyces</taxon>
    </lineage>
</organism>
<proteinExistence type="predicted"/>
<keyword evidence="3" id="KW-1185">Reference proteome</keyword>
<reference evidence="2" key="2">
    <citation type="submission" date="2020-09" db="EMBL/GenBank/DDBJ databases">
        <authorList>
            <person name="Sun Q."/>
            <person name="Ohkuma M."/>
        </authorList>
    </citation>
    <scope>NUCLEOTIDE SEQUENCE</scope>
    <source>
        <strain evidence="2">JCM 4391</strain>
    </source>
</reference>
<evidence type="ECO:0000313" key="3">
    <source>
        <dbReference type="Proteomes" id="UP000636661"/>
    </source>
</evidence>
<feature type="region of interest" description="Disordered" evidence="1">
    <location>
        <begin position="108"/>
        <end position="146"/>
    </location>
</feature>
<protein>
    <submittedName>
        <fullName evidence="2">Uncharacterized protein</fullName>
    </submittedName>
</protein>
<gene>
    <name evidence="2" type="ORF">GCM10010274_37800</name>
</gene>
<name>A0A918HZ49_9ACTN</name>
<feature type="compositionally biased region" description="Basic and acidic residues" evidence="1">
    <location>
        <begin position="52"/>
        <end position="62"/>
    </location>
</feature>